<evidence type="ECO:0000313" key="2">
    <source>
        <dbReference type="EMBL" id="TRM65560.1"/>
    </source>
</evidence>
<comment type="caution">
    <text evidence="2">The sequence shown here is derived from an EMBL/GenBank/DDBJ whole genome shotgun (WGS) entry which is preliminary data.</text>
</comment>
<dbReference type="Gene3D" id="3.30.420.40">
    <property type="match status" value="1"/>
</dbReference>
<dbReference type="STRING" id="97359.A0A550CL68"/>
<dbReference type="OrthoDB" id="5572108at2759"/>
<evidence type="ECO:0000313" key="3">
    <source>
        <dbReference type="Proteomes" id="UP000320762"/>
    </source>
</evidence>
<evidence type="ECO:0000256" key="1">
    <source>
        <dbReference type="SAM" id="MobiDB-lite"/>
    </source>
</evidence>
<protein>
    <submittedName>
        <fullName evidence="2">Uncharacterized protein</fullName>
    </submittedName>
</protein>
<sequence>MPRGIPNARRDETGMKYTTFHVPLPPNPKYSSSTYSSQKRRRSDQPRGHQTLVIHPGTQNFRIGRASDLSPVVIPAIVARKTSAPVPRPTARCRVPRPADPNEPISPNTADPTLSAIAAIQNTLYSYMSYLNIPGDPNAARVQYLADPPASGYSVKQPIHGVNFNADYPSLQAVLADIDLIIRETLRTSFDITRATTM</sequence>
<dbReference type="Proteomes" id="UP000320762">
    <property type="component" value="Unassembled WGS sequence"/>
</dbReference>
<organism evidence="2 3">
    <name type="scientific">Schizophyllum amplum</name>
    <dbReference type="NCBI Taxonomy" id="97359"/>
    <lineage>
        <taxon>Eukaryota</taxon>
        <taxon>Fungi</taxon>
        <taxon>Dikarya</taxon>
        <taxon>Basidiomycota</taxon>
        <taxon>Agaricomycotina</taxon>
        <taxon>Agaricomycetes</taxon>
        <taxon>Agaricomycetidae</taxon>
        <taxon>Agaricales</taxon>
        <taxon>Schizophyllaceae</taxon>
        <taxon>Schizophyllum</taxon>
    </lineage>
</organism>
<feature type="region of interest" description="Disordered" evidence="1">
    <location>
        <begin position="85"/>
        <end position="110"/>
    </location>
</feature>
<feature type="region of interest" description="Disordered" evidence="1">
    <location>
        <begin position="1"/>
        <end position="50"/>
    </location>
</feature>
<name>A0A550CL68_9AGAR</name>
<accession>A0A550CL68</accession>
<reference evidence="2 3" key="1">
    <citation type="journal article" date="2019" name="New Phytol.">
        <title>Comparative genomics reveals unique wood-decay strategies and fruiting body development in the Schizophyllaceae.</title>
        <authorList>
            <person name="Almasi E."/>
            <person name="Sahu N."/>
            <person name="Krizsan K."/>
            <person name="Balint B."/>
            <person name="Kovacs G.M."/>
            <person name="Kiss B."/>
            <person name="Cseklye J."/>
            <person name="Drula E."/>
            <person name="Henrissat B."/>
            <person name="Nagy I."/>
            <person name="Chovatia M."/>
            <person name="Adam C."/>
            <person name="LaButti K."/>
            <person name="Lipzen A."/>
            <person name="Riley R."/>
            <person name="Grigoriev I.V."/>
            <person name="Nagy L.G."/>
        </authorList>
    </citation>
    <scope>NUCLEOTIDE SEQUENCE [LARGE SCALE GENOMIC DNA]</scope>
    <source>
        <strain evidence="2 3">NL-1724</strain>
    </source>
</reference>
<gene>
    <name evidence="2" type="ORF">BD626DRAFT_567456</name>
</gene>
<proteinExistence type="predicted"/>
<dbReference type="AlphaFoldDB" id="A0A550CL68"/>
<keyword evidence="3" id="KW-1185">Reference proteome</keyword>
<dbReference type="EMBL" id="VDMD01000005">
    <property type="protein sequence ID" value="TRM65560.1"/>
    <property type="molecule type" value="Genomic_DNA"/>
</dbReference>